<organism evidence="1 2">
    <name type="scientific">Candidatus Methylacidiphilum fumarolicum</name>
    <dbReference type="NCBI Taxonomy" id="591154"/>
    <lineage>
        <taxon>Bacteria</taxon>
        <taxon>Pseudomonadati</taxon>
        <taxon>Verrucomicrobiota</taxon>
        <taxon>Methylacidiphilae</taxon>
        <taxon>Methylacidiphilales</taxon>
        <taxon>Methylacidiphilaceae</taxon>
        <taxon>Methylacidiphilum (ex Ratnadevi et al. 2023)</taxon>
    </lineage>
</organism>
<protein>
    <submittedName>
        <fullName evidence="1">Uncharacterized protein</fullName>
    </submittedName>
</protein>
<evidence type="ECO:0000313" key="1">
    <source>
        <dbReference type="EMBL" id="CAI9085960.1"/>
    </source>
</evidence>
<proteinExistence type="predicted"/>
<name>A0ABN8XK47_9BACT</name>
<keyword evidence="2" id="KW-1185">Reference proteome</keyword>
<evidence type="ECO:0000313" key="2">
    <source>
        <dbReference type="Proteomes" id="UP001161497"/>
    </source>
</evidence>
<dbReference type="EMBL" id="OX458932">
    <property type="protein sequence ID" value="CAI9085960.1"/>
    <property type="molecule type" value="Genomic_DNA"/>
</dbReference>
<reference evidence="1" key="1">
    <citation type="submission" date="2023-03" db="EMBL/GenBank/DDBJ databases">
        <authorList>
            <person name="Cremers G."/>
            <person name="Picone N."/>
        </authorList>
    </citation>
    <scope>NUCLEOTIDE SEQUENCE</scope>
    <source>
        <strain evidence="1">Sample_alias</strain>
    </source>
</reference>
<gene>
    <name evidence="1" type="ORF">MFUM_1625</name>
</gene>
<accession>A0ABN8XK47</accession>
<sequence>MLALDFRPVTRLAALPFAGGNRLAAGGARRRSLFLVVRANPRACNGLTFM</sequence>
<dbReference type="Proteomes" id="UP001161497">
    <property type="component" value="Chromosome"/>
</dbReference>